<dbReference type="Pfam" id="PF02146">
    <property type="entry name" value="SIR2"/>
    <property type="match status" value="1"/>
</dbReference>
<dbReference type="SUPFAM" id="SSF52467">
    <property type="entry name" value="DHS-like NAD/FAD-binding domain"/>
    <property type="match status" value="1"/>
</dbReference>
<evidence type="ECO:0000256" key="1">
    <source>
        <dbReference type="ARBA" id="ARBA00001947"/>
    </source>
</evidence>
<dbReference type="PANTHER" id="PTHR11085:SF6">
    <property type="entry name" value="NAD-DEPENDENT PROTEIN DEACETYLASE SIRTUIN-2"/>
    <property type="match status" value="1"/>
</dbReference>
<dbReference type="Gene3D" id="3.30.1600.10">
    <property type="entry name" value="SIR2/SIRT2 'Small Domain"/>
    <property type="match status" value="1"/>
</dbReference>
<gene>
    <name evidence="9" type="ORF">SCF082_LOCUS21627</name>
</gene>
<keyword evidence="10" id="KW-1185">Reference proteome</keyword>
<comment type="cofactor">
    <cofactor evidence="1">
        <name>Zn(2+)</name>
        <dbReference type="ChEBI" id="CHEBI:29105"/>
    </cofactor>
</comment>
<dbReference type="InterPro" id="IPR026591">
    <property type="entry name" value="Sirtuin_cat_small_dom_sf"/>
</dbReference>
<feature type="binding site" evidence="6">
    <location>
        <position position="157"/>
    </location>
    <ligand>
        <name>Zn(2+)</name>
        <dbReference type="ChEBI" id="CHEBI:29105"/>
    </ligand>
</feature>
<evidence type="ECO:0000256" key="5">
    <source>
        <dbReference type="ARBA" id="ARBA00023027"/>
    </source>
</evidence>
<feature type="active site" description="Proton acceptor" evidence="6">
    <location>
        <position position="146"/>
    </location>
</feature>
<dbReference type="Gene3D" id="3.40.50.1220">
    <property type="entry name" value="TPP-binding domain"/>
    <property type="match status" value="1"/>
</dbReference>
<dbReference type="InterPro" id="IPR004255">
    <property type="entry name" value="O-acyltransferase_WSD1_N"/>
</dbReference>
<keyword evidence="2" id="KW-0808">Transferase</keyword>
<evidence type="ECO:0000256" key="6">
    <source>
        <dbReference type="PROSITE-ProRule" id="PRU00236"/>
    </source>
</evidence>
<feature type="binding site" evidence="6">
    <location>
        <position position="154"/>
    </location>
    <ligand>
        <name>Zn(2+)</name>
        <dbReference type="ChEBI" id="CHEBI:29105"/>
    </ligand>
</feature>
<evidence type="ECO:0000313" key="10">
    <source>
        <dbReference type="Proteomes" id="UP001642464"/>
    </source>
</evidence>
<dbReference type="Pfam" id="PF03007">
    <property type="entry name" value="WS_DGAT_cat"/>
    <property type="match status" value="1"/>
</dbReference>
<evidence type="ECO:0000259" key="8">
    <source>
        <dbReference type="PROSITE" id="PS50305"/>
    </source>
</evidence>
<evidence type="ECO:0000256" key="7">
    <source>
        <dbReference type="SAM" id="MobiDB-lite"/>
    </source>
</evidence>
<evidence type="ECO:0000256" key="3">
    <source>
        <dbReference type="ARBA" id="ARBA00022723"/>
    </source>
</evidence>
<dbReference type="PANTHER" id="PTHR11085">
    <property type="entry name" value="NAD-DEPENDENT PROTEIN DEACYLASE SIRTUIN-5, MITOCHONDRIAL-RELATED"/>
    <property type="match status" value="1"/>
</dbReference>
<evidence type="ECO:0000313" key="9">
    <source>
        <dbReference type="EMBL" id="CAK9036184.1"/>
    </source>
</evidence>
<proteinExistence type="predicted"/>
<keyword evidence="4 6" id="KW-0862">Zinc</keyword>
<feature type="binding site" evidence="6">
    <location>
        <position position="193"/>
    </location>
    <ligand>
        <name>Zn(2+)</name>
        <dbReference type="ChEBI" id="CHEBI:29105"/>
    </ligand>
</feature>
<evidence type="ECO:0000256" key="2">
    <source>
        <dbReference type="ARBA" id="ARBA00022679"/>
    </source>
</evidence>
<comment type="caution">
    <text evidence="9">The sequence shown here is derived from an EMBL/GenBank/DDBJ whole genome shotgun (WGS) entry which is preliminary data.</text>
</comment>
<name>A0ABP0LC75_9DINO</name>
<organism evidence="9 10">
    <name type="scientific">Durusdinium trenchii</name>
    <dbReference type="NCBI Taxonomy" id="1381693"/>
    <lineage>
        <taxon>Eukaryota</taxon>
        <taxon>Sar</taxon>
        <taxon>Alveolata</taxon>
        <taxon>Dinophyceae</taxon>
        <taxon>Suessiales</taxon>
        <taxon>Symbiodiniaceae</taxon>
        <taxon>Durusdinium</taxon>
    </lineage>
</organism>
<sequence length="896" mass="98350">MGSAEKGGELLGALARQINAAERVAVLMGAGISVGAGIPDFRSPGGMYDTLRPELLTATEEQRALMAADPTAVVQWSLFRENPFPYLEVRRPFIVGVHDGQWKPTLAHFFFKELDERGKLRRLYTQNIDGLEHATKLTPEKMVTCHGSLGEVSCEFCSSEVAADWFINEVKTKIKDIYGVDAKAPAASSPVLCPSCGKAGVKPSTVLYGRPLPRRFFELIDEDFPVSVDLLFVVGTSLTVSPANMIPGEADAACPRVIVNNEPVGADIGIAYAADASEATVSQNGRDLFLRGACDESIVRLLEALGWKESFKAKYAGLMAQTSDRERVRPAVVVGDNMINLRVGAAEFDVKQSALEARLDLRLGFGFAVAKSAFQFAKGGREDAHCLGLHKLAGCFDTAHPVHVNVEDGGLALRFDRFKSLERRPVQLAVDTGVFSKVSVADCQLHVFPRDPVVVLAVHLLRSKLAGGVADGEAEAALAPAADFTLTLFGLHQQPEHRVPDTTHGPEARSRTELKAAKKEAKKQQKEAKRKLRWGKLQRTSLNSKMLLGLQRESQGRSSWVVGVLFLDKNPGFDKIREVLTTRLLQMVRFRSRMFVSKTGKTSFKEVHPDLIDLDYHCRVVSEDKAMSDAELEGFLGSLFDGSPENLPDPTKPLWYVRFIPALEDGRAVVVTNISHAIGDGISQVEVLNRLLDKGEVTEAPLKRQVSNIPAPKRAKPAFGPLTRARYFLGGVVQGVTGTLGAPDKGNSLRLQKTSMVSAKKRVHFTDKIPLDKVKEIKRKMHGTTVNDILLALLTLTVRAYFEEVGDPGVVGKKNPKVRIQFPVSIRRRDEDAFHRDGGSRNKFAYGGLGLHLKEKSCADLIWRIFRDTQRLKASPTPLVQMKVGAALHPFMTQHA</sequence>
<dbReference type="InterPro" id="IPR050134">
    <property type="entry name" value="NAD-dep_sirtuin_deacylases"/>
</dbReference>
<feature type="region of interest" description="Disordered" evidence="7">
    <location>
        <begin position="496"/>
        <end position="517"/>
    </location>
</feature>
<protein>
    <submittedName>
        <fullName evidence="9">NAD-dependent protein deacetylase sirtuin-2 (Regulatory protein SIR2 homolog 2) (SIR2-like protein 2)</fullName>
    </submittedName>
</protein>
<dbReference type="InterPro" id="IPR029035">
    <property type="entry name" value="DHS-like_NAD/FAD-binding_dom"/>
</dbReference>
<dbReference type="InterPro" id="IPR003000">
    <property type="entry name" value="Sirtuin"/>
</dbReference>
<feature type="domain" description="Deacetylase sirtuin-type" evidence="8">
    <location>
        <begin position="4"/>
        <end position="308"/>
    </location>
</feature>
<evidence type="ECO:0000256" key="4">
    <source>
        <dbReference type="ARBA" id="ARBA00022833"/>
    </source>
</evidence>
<feature type="binding site" evidence="6">
    <location>
        <position position="196"/>
    </location>
    <ligand>
        <name>Zn(2+)</name>
        <dbReference type="ChEBI" id="CHEBI:29105"/>
    </ligand>
</feature>
<dbReference type="Proteomes" id="UP001642464">
    <property type="component" value="Unassembled WGS sequence"/>
</dbReference>
<keyword evidence="5" id="KW-0520">NAD</keyword>
<accession>A0ABP0LC75</accession>
<dbReference type="InterPro" id="IPR026590">
    <property type="entry name" value="Ssirtuin_cat_dom"/>
</dbReference>
<dbReference type="EMBL" id="CAXAMM010015377">
    <property type="protein sequence ID" value="CAK9036184.1"/>
    <property type="molecule type" value="Genomic_DNA"/>
</dbReference>
<dbReference type="PROSITE" id="PS50305">
    <property type="entry name" value="SIRTUIN"/>
    <property type="match status" value="1"/>
</dbReference>
<keyword evidence="3 6" id="KW-0479">Metal-binding</keyword>
<reference evidence="9 10" key="1">
    <citation type="submission" date="2024-02" db="EMBL/GenBank/DDBJ databases">
        <authorList>
            <person name="Chen Y."/>
            <person name="Shah S."/>
            <person name="Dougan E. K."/>
            <person name="Thang M."/>
            <person name="Chan C."/>
        </authorList>
    </citation>
    <scope>NUCLEOTIDE SEQUENCE [LARGE SCALE GENOMIC DNA]</scope>
</reference>